<organism evidence="1 2">
    <name type="scientific">Tegillarca granosa</name>
    <name type="common">Malaysian cockle</name>
    <name type="synonym">Anadara granosa</name>
    <dbReference type="NCBI Taxonomy" id="220873"/>
    <lineage>
        <taxon>Eukaryota</taxon>
        <taxon>Metazoa</taxon>
        <taxon>Spiralia</taxon>
        <taxon>Lophotrochozoa</taxon>
        <taxon>Mollusca</taxon>
        <taxon>Bivalvia</taxon>
        <taxon>Autobranchia</taxon>
        <taxon>Pteriomorphia</taxon>
        <taxon>Arcoida</taxon>
        <taxon>Arcoidea</taxon>
        <taxon>Arcidae</taxon>
        <taxon>Tegillarca</taxon>
    </lineage>
</organism>
<accession>A0ABQ9F1S7</accession>
<protein>
    <submittedName>
        <fullName evidence="1">Uncharacterized protein</fullName>
    </submittedName>
</protein>
<keyword evidence="2" id="KW-1185">Reference proteome</keyword>
<sequence>MPLTQNGTACISMRYTSPWATIVDVDRYVKKSKYKKLTDENYDMKGLNIDITRLNIDYHFRFSKSNVLLFVKSKRNPKIHLAVLSYFVCVNSIQKYFTPSHVVLAYHVCDVKSKNTQSPSKFIRNIIGKIANEIPEFGNLLLNNKWIQNHITAHNCDLDPFVCIQSGLIYPLSKLTQKPAFKKIILISGIDQCNNLYNEHQGVSISLDVFLNKTISQFPSWVKFLFISKTSHRVYQLFPLLHQEFYDDDVRIISMQCTYQFKAMQRFPMISQVKSEYNELDYRIIIMFLIGVFRNFKSSTMTICAIEGSKWHLVTLKKCKINIAVFTLLSLFLEFIRNREEAENAFRTSLNTISWRINYDFVDTEKLPKSFEIRTLIETKKLSVFLPKLSEKIGVGSFDHVTFILNYKSKFHMTSLLVSLNMCLLVGLAVDYVVPFGGRISFISTHRPEK</sequence>
<dbReference type="Proteomes" id="UP001217089">
    <property type="component" value="Unassembled WGS sequence"/>
</dbReference>
<name>A0ABQ9F1S7_TEGGR</name>
<evidence type="ECO:0000313" key="2">
    <source>
        <dbReference type="Proteomes" id="UP001217089"/>
    </source>
</evidence>
<gene>
    <name evidence="1" type="ORF">KUTeg_010703</name>
</gene>
<dbReference type="EMBL" id="JARBDR010000496">
    <property type="protein sequence ID" value="KAJ8311348.1"/>
    <property type="molecule type" value="Genomic_DNA"/>
</dbReference>
<comment type="caution">
    <text evidence="1">The sequence shown here is derived from an EMBL/GenBank/DDBJ whole genome shotgun (WGS) entry which is preliminary data.</text>
</comment>
<proteinExistence type="predicted"/>
<evidence type="ECO:0000313" key="1">
    <source>
        <dbReference type="EMBL" id="KAJ8311348.1"/>
    </source>
</evidence>
<reference evidence="1 2" key="1">
    <citation type="submission" date="2022-12" db="EMBL/GenBank/DDBJ databases">
        <title>Chromosome-level genome of Tegillarca granosa.</title>
        <authorList>
            <person name="Kim J."/>
        </authorList>
    </citation>
    <scope>NUCLEOTIDE SEQUENCE [LARGE SCALE GENOMIC DNA]</scope>
    <source>
        <strain evidence="1">Teg-2019</strain>
        <tissue evidence="1">Adductor muscle</tissue>
    </source>
</reference>